<evidence type="ECO:0000313" key="3">
    <source>
        <dbReference type="EMBL" id="KAK5172551.1"/>
    </source>
</evidence>
<dbReference type="AlphaFoldDB" id="A0AAV9PFC1"/>
<dbReference type="Pfam" id="PF06985">
    <property type="entry name" value="HET"/>
    <property type="match status" value="1"/>
</dbReference>
<proteinExistence type="predicted"/>
<dbReference type="RefSeq" id="XP_064661269.1">
    <property type="nucleotide sequence ID" value="XM_064799930.1"/>
</dbReference>
<dbReference type="PANTHER" id="PTHR24148">
    <property type="entry name" value="ANKYRIN REPEAT DOMAIN-CONTAINING PROTEIN 39 HOMOLOG-RELATED"/>
    <property type="match status" value="1"/>
</dbReference>
<organism evidence="3 4">
    <name type="scientific">Saxophila tyrrhenica</name>
    <dbReference type="NCBI Taxonomy" id="1690608"/>
    <lineage>
        <taxon>Eukaryota</taxon>
        <taxon>Fungi</taxon>
        <taxon>Dikarya</taxon>
        <taxon>Ascomycota</taxon>
        <taxon>Pezizomycotina</taxon>
        <taxon>Dothideomycetes</taxon>
        <taxon>Dothideomycetidae</taxon>
        <taxon>Mycosphaerellales</taxon>
        <taxon>Extremaceae</taxon>
        <taxon>Saxophila</taxon>
    </lineage>
</organism>
<feature type="region of interest" description="Disordered" evidence="1">
    <location>
        <begin position="1"/>
        <end position="31"/>
    </location>
</feature>
<evidence type="ECO:0000259" key="2">
    <source>
        <dbReference type="Pfam" id="PF06985"/>
    </source>
</evidence>
<evidence type="ECO:0000313" key="4">
    <source>
        <dbReference type="Proteomes" id="UP001337655"/>
    </source>
</evidence>
<sequence>MPSSQSPRRKGLRPRPRMTSSKRPKRPRGRKNVLAYQPLGENELRLVKLSTLATSGRKFVQAFELTLQQFKLATAPPYFALSYVWGDPSKLAPICIDGIQLDVTLNLRQALVHINQVADQLCDGLARTLERGTTELYIWIDAICLNQADILEKSRQVPRMGSIYASAFTTLIWLGTVEETLGPSRASLLTTHEKVPIEGVDILQETVEADLIALCHFLKTNIHPLDVGCERIDDPPDLPSWDLFSPQHLGLVWALFAVMKSPWFDRSWVTQEFCLSQREPIALVGQHMLFMRALHILRTHCGSPEYTDYSKAERGMLGLETTVVQQMNEKFNVTYLPGQISSLDFQTASPADQLLSVLLHQSRKAAALPQDRIYSVLGLINAAKLPANLTPDYQLSHHQVFQDYTRFLISETRDLQLLSFPSPLDQPSWVFRFARDEAPVTTPEVFHSGHFTADGLGLVVDATMLARVAVFLPCPTPPDTEGKLQIIHDEYIPAAAQYFGVAPEVEWRDWIEARINYFFYDDDDNEGIMMAEEAATVQELVQVLAERSVLLTELSDVSYCILDTGEGDDAYLDDRARGEAYEASRLEVWAIKGGDARFLLEKTRETEGVYRKVGRMTGYPKLDAAYFAERKVERITLV</sequence>
<reference evidence="3 4" key="1">
    <citation type="submission" date="2023-08" db="EMBL/GenBank/DDBJ databases">
        <title>Black Yeasts Isolated from many extreme environments.</title>
        <authorList>
            <person name="Coleine C."/>
            <person name="Stajich J.E."/>
            <person name="Selbmann L."/>
        </authorList>
    </citation>
    <scope>NUCLEOTIDE SEQUENCE [LARGE SCALE GENOMIC DNA]</scope>
    <source>
        <strain evidence="3 4">CCFEE 5935</strain>
    </source>
</reference>
<feature type="compositionally biased region" description="Basic residues" evidence="1">
    <location>
        <begin position="7"/>
        <end position="31"/>
    </location>
</feature>
<feature type="domain" description="Heterokaryon incompatibility" evidence="2">
    <location>
        <begin position="78"/>
        <end position="272"/>
    </location>
</feature>
<accession>A0AAV9PFC1</accession>
<comment type="caution">
    <text evidence="3">The sequence shown here is derived from an EMBL/GenBank/DDBJ whole genome shotgun (WGS) entry which is preliminary data.</text>
</comment>
<dbReference type="Proteomes" id="UP001337655">
    <property type="component" value="Unassembled WGS sequence"/>
</dbReference>
<evidence type="ECO:0000256" key="1">
    <source>
        <dbReference type="SAM" id="MobiDB-lite"/>
    </source>
</evidence>
<dbReference type="InterPro" id="IPR010730">
    <property type="entry name" value="HET"/>
</dbReference>
<keyword evidence="4" id="KW-1185">Reference proteome</keyword>
<dbReference type="InterPro" id="IPR052895">
    <property type="entry name" value="HetReg/Transcr_Mod"/>
</dbReference>
<dbReference type="EMBL" id="JAVRRT010000004">
    <property type="protein sequence ID" value="KAK5172551.1"/>
    <property type="molecule type" value="Genomic_DNA"/>
</dbReference>
<name>A0AAV9PFC1_9PEZI</name>
<protein>
    <recommendedName>
        <fullName evidence="2">Heterokaryon incompatibility domain-containing protein</fullName>
    </recommendedName>
</protein>
<dbReference type="PANTHER" id="PTHR24148:SF73">
    <property type="entry name" value="HET DOMAIN PROTEIN (AFU_ORTHOLOGUE AFUA_8G01020)"/>
    <property type="match status" value="1"/>
</dbReference>
<dbReference type="GeneID" id="89924018"/>
<gene>
    <name evidence="3" type="ORF">LTR77_002671</name>
</gene>